<evidence type="ECO:0000256" key="1">
    <source>
        <dbReference type="ARBA" id="ARBA00001946"/>
    </source>
</evidence>
<dbReference type="AlphaFoldDB" id="Q0RP69"/>
<keyword evidence="6" id="KW-1185">Reference proteome</keyword>
<comment type="cofactor">
    <cofactor evidence="1">
        <name>Mg(2+)</name>
        <dbReference type="ChEBI" id="CHEBI:18420"/>
    </cofactor>
</comment>
<dbReference type="Pfam" id="PF00293">
    <property type="entry name" value="NUDIX"/>
    <property type="match status" value="1"/>
</dbReference>
<dbReference type="InterPro" id="IPR000086">
    <property type="entry name" value="NUDIX_hydrolase_dom"/>
</dbReference>
<sequence>MVRRAARAILIDGNGRLVVFRRTLPKRKPYWSTPGGGVDREDGSVEAALHRELAEELGATVDRVQQVFLTSPPRGDGIAVSHFFVCRLVSMDLSKRTGEEFTNPAKGRYDVERIDLRGKKLSRYALQPPEAKAFILANRQALLNAALTDDAPPLTLADDPAAAIPVPPARAAAAPGSAVTPAADETSAADGSSAADETSAAGPPSAAGRPAAPDDAGAAEPAPSSDRSSASLGTSGEPPESAEDTHPDQVTPTDKATPTDPTTTPDQTPRPDQTTTPDQTSTPDEVLTAGQTLAADPSTRADETVITDPARKRKQTESEQVTAREPDEAAGDAPVSRRTGSGDAGTPNDGSHAPTPSPSPATADAAAAAQRRPRRAMPPILEIVDGAVVNDGSDPPTRALPRRHRWPRWPFGR</sequence>
<dbReference type="PANTHER" id="PTHR43046">
    <property type="entry name" value="GDP-MANNOSE MANNOSYL HYDROLASE"/>
    <property type="match status" value="1"/>
</dbReference>
<evidence type="ECO:0000313" key="6">
    <source>
        <dbReference type="Proteomes" id="UP000000657"/>
    </source>
</evidence>
<feature type="compositionally biased region" description="Low complexity" evidence="3">
    <location>
        <begin position="200"/>
        <end position="226"/>
    </location>
</feature>
<feature type="compositionally biased region" description="Low complexity" evidence="3">
    <location>
        <begin position="251"/>
        <end position="284"/>
    </location>
</feature>
<dbReference type="PROSITE" id="PS51462">
    <property type="entry name" value="NUDIX"/>
    <property type="match status" value="1"/>
</dbReference>
<name>Q0RP69_FRAAA</name>
<protein>
    <recommendedName>
        <fullName evidence="4">Nudix hydrolase domain-containing protein</fullName>
    </recommendedName>
</protein>
<keyword evidence="2" id="KW-0378">Hydrolase</keyword>
<dbReference type="PANTHER" id="PTHR43046:SF14">
    <property type="entry name" value="MUTT_NUDIX FAMILY PROTEIN"/>
    <property type="match status" value="1"/>
</dbReference>
<dbReference type="GO" id="GO:0016787">
    <property type="term" value="F:hydrolase activity"/>
    <property type="evidence" value="ECO:0007669"/>
    <property type="project" value="UniProtKB-KW"/>
</dbReference>
<evidence type="ECO:0000256" key="2">
    <source>
        <dbReference type="ARBA" id="ARBA00022801"/>
    </source>
</evidence>
<feature type="region of interest" description="Disordered" evidence="3">
    <location>
        <begin position="175"/>
        <end position="413"/>
    </location>
</feature>
<dbReference type="SUPFAM" id="SSF55811">
    <property type="entry name" value="Nudix"/>
    <property type="match status" value="1"/>
</dbReference>
<evidence type="ECO:0000259" key="4">
    <source>
        <dbReference type="PROSITE" id="PS51462"/>
    </source>
</evidence>
<feature type="compositionally biased region" description="Low complexity" evidence="3">
    <location>
        <begin position="175"/>
        <end position="184"/>
    </location>
</feature>
<dbReference type="Proteomes" id="UP000000657">
    <property type="component" value="Chromosome"/>
</dbReference>
<dbReference type="Gene3D" id="3.90.79.10">
    <property type="entry name" value="Nucleoside Triphosphate Pyrophosphohydrolase"/>
    <property type="match status" value="1"/>
</dbReference>
<proteinExistence type="predicted"/>
<feature type="domain" description="Nudix hydrolase" evidence="4">
    <location>
        <begin position="1"/>
        <end position="134"/>
    </location>
</feature>
<evidence type="ECO:0000256" key="3">
    <source>
        <dbReference type="SAM" id="MobiDB-lite"/>
    </source>
</evidence>
<dbReference type="KEGG" id="fal:FRAAL2015"/>
<dbReference type="EMBL" id="CT573213">
    <property type="protein sequence ID" value="CAJ60664.1"/>
    <property type="molecule type" value="Genomic_DNA"/>
</dbReference>
<gene>
    <name evidence="5" type="ordered locus">FRAAL2015</name>
</gene>
<reference evidence="5 6" key="1">
    <citation type="journal article" date="2007" name="Genome Res.">
        <title>Genome characteristics of facultatively symbiotic Frankia sp. strains reflect host range and host plant biogeography.</title>
        <authorList>
            <person name="Normand P."/>
            <person name="Lapierre P."/>
            <person name="Tisa L.S."/>
            <person name="Gogarten J.P."/>
            <person name="Alloisio N."/>
            <person name="Bagnarol E."/>
            <person name="Bassi C.A."/>
            <person name="Berry A.M."/>
            <person name="Bickhart D.M."/>
            <person name="Choisne N."/>
            <person name="Couloux A."/>
            <person name="Cournoyer B."/>
            <person name="Cruveiller S."/>
            <person name="Daubin V."/>
            <person name="Demange N."/>
            <person name="Francino M.P."/>
            <person name="Goltsman E."/>
            <person name="Huang Y."/>
            <person name="Kopp O.R."/>
            <person name="Labarre L."/>
            <person name="Lapidus A."/>
            <person name="Lavire C."/>
            <person name="Marechal J."/>
            <person name="Martinez M."/>
            <person name="Mastronunzio J.E."/>
            <person name="Mullin B.C."/>
            <person name="Niemann J."/>
            <person name="Pujic P."/>
            <person name="Rawnsley T."/>
            <person name="Rouy Z."/>
            <person name="Schenowitz C."/>
            <person name="Sellstedt A."/>
            <person name="Tavares F."/>
            <person name="Tomkins J.P."/>
            <person name="Vallenet D."/>
            <person name="Valverde C."/>
            <person name="Wall L.G."/>
            <person name="Wang Y."/>
            <person name="Medigue C."/>
            <person name="Benson D.R."/>
        </authorList>
    </citation>
    <scope>NUCLEOTIDE SEQUENCE [LARGE SCALE GENOMIC DNA]</scope>
    <source>
        <strain evidence="6">DSM 45986 / CECT 9034 / ACN14a</strain>
    </source>
</reference>
<dbReference type="InterPro" id="IPR015797">
    <property type="entry name" value="NUDIX_hydrolase-like_dom_sf"/>
</dbReference>
<dbReference type="STRING" id="326424.FRAAL2015"/>
<accession>Q0RP69</accession>
<organism evidence="5 6">
    <name type="scientific">Frankia alni (strain DSM 45986 / CECT 9034 / ACN14a)</name>
    <dbReference type="NCBI Taxonomy" id="326424"/>
    <lineage>
        <taxon>Bacteria</taxon>
        <taxon>Bacillati</taxon>
        <taxon>Actinomycetota</taxon>
        <taxon>Actinomycetes</taxon>
        <taxon>Frankiales</taxon>
        <taxon>Frankiaceae</taxon>
        <taxon>Frankia</taxon>
    </lineage>
</organism>
<dbReference type="HOGENOM" id="CLU_828339_0_0_11"/>
<feature type="compositionally biased region" description="Low complexity" evidence="3">
    <location>
        <begin position="360"/>
        <end position="370"/>
    </location>
</feature>
<evidence type="ECO:0000313" key="5">
    <source>
        <dbReference type="EMBL" id="CAJ60664.1"/>
    </source>
</evidence>
<dbReference type="eggNOG" id="COG1051">
    <property type="taxonomic scope" value="Bacteria"/>
</dbReference>